<protein>
    <submittedName>
        <fullName evidence="1">Uncharacterized protein</fullName>
    </submittedName>
</protein>
<sequence length="155" mass="17355">MAKKERIYDNKKLEEALKRVTYSGLTSEATLIINQTIQECKSLGKYKLPVKDVFYIIKHATELSKVQVKYYLTLTRSDQMKKFAASDSSIEKYKLACTAVAKALDKFVEEGGTLCGLKKALPGKPLTDEQKNAVQELLNSNASAKDLIAYLRTIV</sequence>
<accession>A0A286BQP1</accession>
<proteinExistence type="predicted"/>
<dbReference type="EMBL" id="OCMY01000001">
    <property type="protein sequence ID" value="SOD36474.1"/>
    <property type="molecule type" value="Genomic_DNA"/>
</dbReference>
<evidence type="ECO:0000313" key="2">
    <source>
        <dbReference type="Proteomes" id="UP000219271"/>
    </source>
</evidence>
<name>A0A286BQP1_9GAMM</name>
<organism evidence="1 2">
    <name type="scientific">Candidatus Pantoea floridensis</name>
    <dbReference type="NCBI Taxonomy" id="1938870"/>
    <lineage>
        <taxon>Bacteria</taxon>
        <taxon>Pseudomonadati</taxon>
        <taxon>Pseudomonadota</taxon>
        <taxon>Gammaproteobacteria</taxon>
        <taxon>Enterobacterales</taxon>
        <taxon>Erwiniaceae</taxon>
        <taxon>Pantoea</taxon>
    </lineage>
</organism>
<dbReference type="AlphaFoldDB" id="A0A286BQP1"/>
<evidence type="ECO:0000313" key="1">
    <source>
        <dbReference type="EMBL" id="SOD36474.1"/>
    </source>
</evidence>
<dbReference type="Proteomes" id="UP000219271">
    <property type="component" value="Unassembled WGS sequence"/>
</dbReference>
<reference evidence="2" key="1">
    <citation type="submission" date="2017-09" db="EMBL/GenBank/DDBJ databases">
        <authorList>
            <person name="Varghese N."/>
            <person name="Submissions S."/>
        </authorList>
    </citation>
    <scope>NUCLEOTIDE SEQUENCE [LARGE SCALE GENOMIC DNA]</scope>
    <source>
        <strain evidence="2">JKS000234</strain>
    </source>
</reference>
<gene>
    <name evidence="1" type="ORF">SAMN06273570_0805</name>
</gene>
<dbReference type="OrthoDB" id="6627045at2"/>
<dbReference type="RefSeq" id="WP_097094695.1">
    <property type="nucleotide sequence ID" value="NZ_OCMY01000001.1"/>
</dbReference>
<keyword evidence="2" id="KW-1185">Reference proteome</keyword>